<evidence type="ECO:0000256" key="1">
    <source>
        <dbReference type="SAM" id="Coils"/>
    </source>
</evidence>
<keyword evidence="6" id="KW-1185">Reference proteome</keyword>
<dbReference type="STRING" id="1173022.Cri9333_3988"/>
<dbReference type="SUPFAM" id="SSF56601">
    <property type="entry name" value="beta-lactamase/transpeptidase-like"/>
    <property type="match status" value="1"/>
</dbReference>
<keyword evidence="3" id="KW-0812">Transmembrane</keyword>
<sequence length="481" mass="54022">MSYKSEVKLDQRDQEIAALEKELNLADQLIKKLKRQNTVLKHRINFLENNSRPHPALVASRGNSPRPNKREYPPGKGGALVRQQRSKTRAIKLWRLRVATIAIALLGFTLVNWAVSSLTKLKPNENPKSVAAKLASASLSGQQSTIPAWAKASSQDIPTRQSGKEDLEIVYNLTTPPQFQPSEKLQVIVDELVAIADSKKLPTKDLSITLIDAKTGEIAGYQQKELRYPASVVKMFWMVALYGQLENGIWKNPQDFNLYTSKMIEHSNNDASSFILDHITNTKSQDKLPDNQFTVWLNQRDSVNRFFSSAGYEGININQKTYPIYYLRMEEPAGTESQMRGDPERPLRNVITTDHSARLLYEICLTKQAISAVASEKMCGLLKRDLKPEAWKTNSETSEDFNPIVGFSGQSLRDSEVNFYSKAGLTSSTRQEAAFVATKDNSTAYVIAIAGGDRAYSSDYKLFPKMSSVVFEKMVERSARK</sequence>
<gene>
    <name evidence="5" type="ORF">Cri9333_3988</name>
</gene>
<dbReference type="Pfam" id="PF13354">
    <property type="entry name" value="Beta-lactamase2"/>
    <property type="match status" value="1"/>
</dbReference>
<protein>
    <recommendedName>
        <fullName evidence="4">Beta-lactamase class A catalytic domain-containing protein</fullName>
    </recommendedName>
</protein>
<dbReference type="InterPro" id="IPR012338">
    <property type="entry name" value="Beta-lactam/transpept-like"/>
</dbReference>
<dbReference type="PATRIC" id="fig|1173022.3.peg.4306"/>
<evidence type="ECO:0000313" key="5">
    <source>
        <dbReference type="EMBL" id="AFZ14795.1"/>
    </source>
</evidence>
<dbReference type="PANTHER" id="PTHR35333:SF3">
    <property type="entry name" value="BETA-LACTAMASE-TYPE TRANSPEPTIDASE FOLD CONTAINING PROTEIN"/>
    <property type="match status" value="1"/>
</dbReference>
<dbReference type="InterPro" id="IPR045155">
    <property type="entry name" value="Beta-lactam_cat"/>
</dbReference>
<evidence type="ECO:0000313" key="6">
    <source>
        <dbReference type="Proteomes" id="UP000010472"/>
    </source>
</evidence>
<organism evidence="5 6">
    <name type="scientific">Crinalium epipsammum PCC 9333</name>
    <dbReference type="NCBI Taxonomy" id="1173022"/>
    <lineage>
        <taxon>Bacteria</taxon>
        <taxon>Bacillati</taxon>
        <taxon>Cyanobacteriota</taxon>
        <taxon>Cyanophyceae</taxon>
        <taxon>Gomontiellales</taxon>
        <taxon>Gomontiellaceae</taxon>
        <taxon>Crinalium</taxon>
    </lineage>
</organism>
<dbReference type="GO" id="GO:0046677">
    <property type="term" value="P:response to antibiotic"/>
    <property type="evidence" value="ECO:0007669"/>
    <property type="project" value="InterPro"/>
</dbReference>
<dbReference type="InterPro" id="IPR000871">
    <property type="entry name" value="Beta-lactam_class-A"/>
</dbReference>
<feature type="domain" description="Beta-lactamase class A catalytic" evidence="4">
    <location>
        <begin position="208"/>
        <end position="449"/>
    </location>
</feature>
<dbReference type="AlphaFoldDB" id="K9W5P1"/>
<keyword evidence="3" id="KW-0472">Membrane</keyword>
<dbReference type="PANTHER" id="PTHR35333">
    <property type="entry name" value="BETA-LACTAMASE"/>
    <property type="match status" value="1"/>
</dbReference>
<dbReference type="Proteomes" id="UP000010472">
    <property type="component" value="Chromosome"/>
</dbReference>
<accession>K9W5P1</accession>
<dbReference type="GO" id="GO:0008800">
    <property type="term" value="F:beta-lactamase activity"/>
    <property type="evidence" value="ECO:0007669"/>
    <property type="project" value="InterPro"/>
</dbReference>
<name>K9W5P1_9CYAN</name>
<feature type="transmembrane region" description="Helical" evidence="3">
    <location>
        <begin position="94"/>
        <end position="115"/>
    </location>
</feature>
<dbReference type="KEGG" id="cep:Cri9333_3988"/>
<evidence type="ECO:0000259" key="4">
    <source>
        <dbReference type="Pfam" id="PF13354"/>
    </source>
</evidence>
<evidence type="ECO:0000256" key="3">
    <source>
        <dbReference type="SAM" id="Phobius"/>
    </source>
</evidence>
<dbReference type="OrthoDB" id="440093at2"/>
<feature type="region of interest" description="Disordered" evidence="2">
    <location>
        <begin position="51"/>
        <end position="79"/>
    </location>
</feature>
<dbReference type="GO" id="GO:0030655">
    <property type="term" value="P:beta-lactam antibiotic catabolic process"/>
    <property type="evidence" value="ECO:0007669"/>
    <property type="project" value="InterPro"/>
</dbReference>
<dbReference type="eggNOG" id="COG2367">
    <property type="taxonomic scope" value="Bacteria"/>
</dbReference>
<dbReference type="RefSeq" id="WP_015204895.1">
    <property type="nucleotide sequence ID" value="NC_019753.1"/>
</dbReference>
<proteinExistence type="predicted"/>
<feature type="coiled-coil region" evidence="1">
    <location>
        <begin position="9"/>
        <end position="50"/>
    </location>
</feature>
<evidence type="ECO:0000256" key="2">
    <source>
        <dbReference type="SAM" id="MobiDB-lite"/>
    </source>
</evidence>
<dbReference type="Gene3D" id="3.40.710.10">
    <property type="entry name" value="DD-peptidase/beta-lactamase superfamily"/>
    <property type="match status" value="1"/>
</dbReference>
<keyword evidence="3" id="KW-1133">Transmembrane helix</keyword>
<dbReference type="EMBL" id="CP003620">
    <property type="protein sequence ID" value="AFZ14795.1"/>
    <property type="molecule type" value="Genomic_DNA"/>
</dbReference>
<keyword evidence="1" id="KW-0175">Coiled coil</keyword>
<reference evidence="5 6" key="1">
    <citation type="submission" date="2012-06" db="EMBL/GenBank/DDBJ databases">
        <title>Finished chromosome of genome of Crinalium epipsammum PCC 9333.</title>
        <authorList>
            <consortium name="US DOE Joint Genome Institute"/>
            <person name="Gugger M."/>
            <person name="Coursin T."/>
            <person name="Rippka R."/>
            <person name="Tandeau De Marsac N."/>
            <person name="Huntemann M."/>
            <person name="Wei C.-L."/>
            <person name="Han J."/>
            <person name="Detter J.C."/>
            <person name="Han C."/>
            <person name="Tapia R."/>
            <person name="Davenport K."/>
            <person name="Daligault H."/>
            <person name="Erkkila T."/>
            <person name="Gu W."/>
            <person name="Munk A.C.C."/>
            <person name="Teshima H."/>
            <person name="Xu Y."/>
            <person name="Chain P."/>
            <person name="Chen A."/>
            <person name="Krypides N."/>
            <person name="Mavromatis K."/>
            <person name="Markowitz V."/>
            <person name="Szeto E."/>
            <person name="Ivanova N."/>
            <person name="Mikhailova N."/>
            <person name="Ovchinnikova G."/>
            <person name="Pagani I."/>
            <person name="Pati A."/>
            <person name="Goodwin L."/>
            <person name="Peters L."/>
            <person name="Pitluck S."/>
            <person name="Woyke T."/>
            <person name="Kerfeld C."/>
        </authorList>
    </citation>
    <scope>NUCLEOTIDE SEQUENCE [LARGE SCALE GENOMIC DNA]</scope>
    <source>
        <strain evidence="5 6">PCC 9333</strain>
    </source>
</reference>
<dbReference type="HOGENOM" id="CLU_045682_0_0_3"/>